<dbReference type="CDD" id="cd02966">
    <property type="entry name" value="TlpA_like_family"/>
    <property type="match status" value="1"/>
</dbReference>
<dbReference type="InterPro" id="IPR036249">
    <property type="entry name" value="Thioredoxin-like_sf"/>
</dbReference>
<feature type="domain" description="Thioredoxin" evidence="4">
    <location>
        <begin position="256"/>
        <end position="398"/>
    </location>
</feature>
<dbReference type="KEGG" id="acou:A5CBH24_16550"/>
<dbReference type="PROSITE" id="PS51352">
    <property type="entry name" value="THIOREDOXIN_2"/>
    <property type="match status" value="1"/>
</dbReference>
<dbReference type="AlphaFoldDB" id="A0A4Y1WU14"/>
<dbReference type="InterPro" id="IPR017937">
    <property type="entry name" value="Thioredoxin_CS"/>
</dbReference>
<dbReference type="GO" id="GO:0030313">
    <property type="term" value="C:cell envelope"/>
    <property type="evidence" value="ECO:0007669"/>
    <property type="project" value="UniProtKB-SubCell"/>
</dbReference>
<dbReference type="SUPFAM" id="SSF52833">
    <property type="entry name" value="Thioredoxin-like"/>
    <property type="match status" value="1"/>
</dbReference>
<dbReference type="InterPro" id="IPR050553">
    <property type="entry name" value="Thioredoxin_ResA/DsbE_sf"/>
</dbReference>
<comment type="subcellular location">
    <subcellularLocation>
        <location evidence="1">Cell envelope</location>
    </subcellularLocation>
</comment>
<protein>
    <submittedName>
        <fullName evidence="5">Thiol:disulfide interchange protein</fullName>
    </submittedName>
</protein>
<dbReference type="GeneID" id="78342372"/>
<evidence type="ECO:0000259" key="4">
    <source>
        <dbReference type="PROSITE" id="PS51352"/>
    </source>
</evidence>
<dbReference type="Gene3D" id="3.40.30.10">
    <property type="entry name" value="Glutaredoxin"/>
    <property type="match status" value="1"/>
</dbReference>
<dbReference type="InterPro" id="IPR013740">
    <property type="entry name" value="Redoxin"/>
</dbReference>
<sequence>MKPICLLFVLPLLGTGCRTEQSAYLEKALSQLERIERVAYWRSSESYLPGDTIPRRYLRYYVEQRNRADTTLRHSYLSYYNADDTTRIDGGYDGTIAVDLDHDRREVVIDDFSIPRAPYRLTDMTFFCRAEAILRYVLTTSDPIRTEFTPCGDGYRLRLDIDRDCVVEFWGRPYYNRPPRELFPEAEHSAYEIVFDSERMPRKLRREQTHQITVDSVFDVRIDYEPQAPLRLEAYYPDGYMLRKRKLRNQAKKPYDIVGRQAPDWTLVDADSTAVSLGDLRSRVLLIQFTGIGCGPCHASIPFLRSLEERYTPADVGVVAIETWGTPLRSIGVYVRRNRINYPMLAGTDETVDAYLPDRAVPVYLLVDAERRVRHAFRGYTPAESDRTITEAIDSLLHEQ</sequence>
<dbReference type="PANTHER" id="PTHR42852">
    <property type="entry name" value="THIOL:DISULFIDE INTERCHANGE PROTEIN DSBE"/>
    <property type="match status" value="1"/>
</dbReference>
<dbReference type="PROSITE" id="PS00194">
    <property type="entry name" value="THIOREDOXIN_1"/>
    <property type="match status" value="1"/>
</dbReference>
<evidence type="ECO:0000256" key="2">
    <source>
        <dbReference type="ARBA" id="ARBA00022748"/>
    </source>
</evidence>
<evidence type="ECO:0000313" key="5">
    <source>
        <dbReference type="EMBL" id="BBL04342.1"/>
    </source>
</evidence>
<dbReference type="GO" id="GO:0016491">
    <property type="term" value="F:oxidoreductase activity"/>
    <property type="evidence" value="ECO:0007669"/>
    <property type="project" value="InterPro"/>
</dbReference>
<evidence type="ECO:0000256" key="3">
    <source>
        <dbReference type="ARBA" id="ARBA00023284"/>
    </source>
</evidence>
<accession>A0A4Y1WU14</accession>
<keyword evidence="3" id="KW-0676">Redox-active center</keyword>
<evidence type="ECO:0000256" key="1">
    <source>
        <dbReference type="ARBA" id="ARBA00004196"/>
    </source>
</evidence>
<keyword evidence="2" id="KW-0201">Cytochrome c-type biogenesis</keyword>
<evidence type="ECO:0000313" key="6">
    <source>
        <dbReference type="Proteomes" id="UP000318946"/>
    </source>
</evidence>
<dbReference type="PROSITE" id="PS51257">
    <property type="entry name" value="PROKAR_LIPOPROTEIN"/>
    <property type="match status" value="1"/>
</dbReference>
<dbReference type="InterPro" id="IPR013766">
    <property type="entry name" value="Thioredoxin_domain"/>
</dbReference>
<dbReference type="PANTHER" id="PTHR42852:SF17">
    <property type="entry name" value="THIOREDOXIN-LIKE PROTEIN HI_1115"/>
    <property type="match status" value="1"/>
</dbReference>
<dbReference type="Proteomes" id="UP000318946">
    <property type="component" value="Chromosome"/>
</dbReference>
<dbReference type="Pfam" id="PF08534">
    <property type="entry name" value="Redoxin"/>
    <property type="match status" value="1"/>
</dbReference>
<proteinExistence type="predicted"/>
<organism evidence="5 6">
    <name type="scientific">Alistipes communis</name>
    <dbReference type="NCBI Taxonomy" id="2585118"/>
    <lineage>
        <taxon>Bacteria</taxon>
        <taxon>Pseudomonadati</taxon>
        <taxon>Bacteroidota</taxon>
        <taxon>Bacteroidia</taxon>
        <taxon>Bacteroidales</taxon>
        <taxon>Rikenellaceae</taxon>
        <taxon>Alistipes</taxon>
    </lineage>
</organism>
<dbReference type="EMBL" id="AP019735">
    <property type="protein sequence ID" value="BBL04342.1"/>
    <property type="molecule type" value="Genomic_DNA"/>
</dbReference>
<reference evidence="6" key="1">
    <citation type="submission" date="2019-06" db="EMBL/GenBank/DDBJ databases">
        <title>Alistipes onderdonkii subsp. vulgaris subsp. nov., Alistipes dispar sp. nov. and Alistipes communis sp. nov., isolated from human faeces, and creation of Alistipes onderdonkii subsp. onderdonkii subsp. nov.</title>
        <authorList>
            <person name="Sakamoto M."/>
            <person name="Ikeyama N."/>
            <person name="Ogata Y."/>
            <person name="Suda W."/>
            <person name="Iino T."/>
            <person name="Hattori M."/>
            <person name="Ohkuma M."/>
        </authorList>
    </citation>
    <scope>NUCLEOTIDE SEQUENCE [LARGE SCALE GENOMIC DNA]</scope>
    <source>
        <strain evidence="6">5CBH24</strain>
    </source>
</reference>
<dbReference type="GO" id="GO:0017004">
    <property type="term" value="P:cytochrome complex assembly"/>
    <property type="evidence" value="ECO:0007669"/>
    <property type="project" value="UniProtKB-KW"/>
</dbReference>
<dbReference type="OrthoDB" id="1099669at2"/>
<keyword evidence="6" id="KW-1185">Reference proteome</keyword>
<name>A0A4Y1WU14_9BACT</name>
<dbReference type="RefSeq" id="WP_141412828.1">
    <property type="nucleotide sequence ID" value="NZ_AP019735.1"/>
</dbReference>
<gene>
    <name evidence="5" type="ORF">A5CBH24_16550</name>
</gene>